<organism evidence="5 6">
    <name type="scientific">Emergencia timonensis</name>
    <dbReference type="NCBI Taxonomy" id="1776384"/>
    <lineage>
        <taxon>Bacteria</taxon>
        <taxon>Bacillati</taxon>
        <taxon>Bacillota</taxon>
        <taxon>Clostridia</taxon>
        <taxon>Peptostreptococcales</taxon>
        <taxon>Anaerovoracaceae</taxon>
        <taxon>Emergencia</taxon>
    </lineage>
</organism>
<dbReference type="SUPFAM" id="SSF46785">
    <property type="entry name" value="Winged helix' DNA-binding domain"/>
    <property type="match status" value="1"/>
</dbReference>
<dbReference type="OrthoDB" id="9799482at2"/>
<dbReference type="STRING" id="1776384.GCA_900086585_01335"/>
<dbReference type="AlphaFoldDB" id="A0A415DW98"/>
<dbReference type="PRINTS" id="PR00035">
    <property type="entry name" value="HTHGNTR"/>
</dbReference>
<accession>A0A415DW98</accession>
<dbReference type="EMBL" id="QRMS01000006">
    <property type="protein sequence ID" value="RHJ84668.1"/>
    <property type="molecule type" value="Genomic_DNA"/>
</dbReference>
<dbReference type="Gene3D" id="1.10.10.10">
    <property type="entry name" value="Winged helix-like DNA-binding domain superfamily/Winged helix DNA-binding domain"/>
    <property type="match status" value="1"/>
</dbReference>
<keyword evidence="1" id="KW-0805">Transcription regulation</keyword>
<dbReference type="Pfam" id="PF07729">
    <property type="entry name" value="FCD"/>
    <property type="match status" value="1"/>
</dbReference>
<evidence type="ECO:0000256" key="1">
    <source>
        <dbReference type="ARBA" id="ARBA00023015"/>
    </source>
</evidence>
<dbReference type="SUPFAM" id="SSF48008">
    <property type="entry name" value="GntR ligand-binding domain-like"/>
    <property type="match status" value="1"/>
</dbReference>
<keyword evidence="3" id="KW-0804">Transcription</keyword>
<dbReference type="PANTHER" id="PTHR43537:SF24">
    <property type="entry name" value="GLUCONATE OPERON TRANSCRIPTIONAL REPRESSOR"/>
    <property type="match status" value="1"/>
</dbReference>
<name>A0A415DW98_9FIRM</name>
<evidence type="ECO:0000256" key="2">
    <source>
        <dbReference type="ARBA" id="ARBA00023125"/>
    </source>
</evidence>
<dbReference type="InterPro" id="IPR036388">
    <property type="entry name" value="WH-like_DNA-bd_sf"/>
</dbReference>
<keyword evidence="2" id="KW-0238">DNA-binding</keyword>
<dbReference type="Pfam" id="PF00392">
    <property type="entry name" value="GntR"/>
    <property type="match status" value="1"/>
</dbReference>
<sequence>MEEYILKFESLKRPTIKEVFINKMESMILSGELPVGEKLPSERAMAEEMNISKTAVHDGLKDLERFGFVKSVPKQGTFVADYVETGSLETLTEIIKYNNNRMDAQTYRSILELRMVLEPLAFQRFVQRVTPADYEKLQELFDIAEKIPADAQHAGQWADALFAYHHFIYIKSGNNLFSLIYNTFKQVSLLHFKKYCETRRDQAAVCIARLHKYLLAGDGDAAGSILMEEIRRYCQLTGLEL</sequence>
<proteinExistence type="predicted"/>
<dbReference type="InterPro" id="IPR011711">
    <property type="entry name" value="GntR_C"/>
</dbReference>
<dbReference type="Gene3D" id="1.20.120.530">
    <property type="entry name" value="GntR ligand-binding domain-like"/>
    <property type="match status" value="1"/>
</dbReference>
<dbReference type="Proteomes" id="UP000284841">
    <property type="component" value="Unassembled WGS sequence"/>
</dbReference>
<dbReference type="SMART" id="SM00345">
    <property type="entry name" value="HTH_GNTR"/>
    <property type="match status" value="1"/>
</dbReference>
<feature type="domain" description="HTH gntR-type" evidence="4">
    <location>
        <begin position="14"/>
        <end position="82"/>
    </location>
</feature>
<dbReference type="GO" id="GO:0003700">
    <property type="term" value="F:DNA-binding transcription factor activity"/>
    <property type="evidence" value="ECO:0007669"/>
    <property type="project" value="InterPro"/>
</dbReference>
<dbReference type="InterPro" id="IPR000524">
    <property type="entry name" value="Tscrpt_reg_HTH_GntR"/>
</dbReference>
<dbReference type="CDD" id="cd07377">
    <property type="entry name" value="WHTH_GntR"/>
    <property type="match status" value="1"/>
</dbReference>
<evidence type="ECO:0000313" key="6">
    <source>
        <dbReference type="Proteomes" id="UP000284841"/>
    </source>
</evidence>
<dbReference type="GO" id="GO:0003677">
    <property type="term" value="F:DNA binding"/>
    <property type="evidence" value="ECO:0007669"/>
    <property type="project" value="UniProtKB-KW"/>
</dbReference>
<dbReference type="SMART" id="SM00895">
    <property type="entry name" value="FCD"/>
    <property type="match status" value="1"/>
</dbReference>
<evidence type="ECO:0000259" key="4">
    <source>
        <dbReference type="PROSITE" id="PS50949"/>
    </source>
</evidence>
<evidence type="ECO:0000313" key="5">
    <source>
        <dbReference type="EMBL" id="RHJ84668.1"/>
    </source>
</evidence>
<gene>
    <name evidence="5" type="ORF">DW099_16995</name>
</gene>
<keyword evidence="6" id="KW-1185">Reference proteome</keyword>
<protein>
    <submittedName>
        <fullName evidence="5">FadR family transcriptional regulator</fullName>
    </submittedName>
</protein>
<dbReference type="InterPro" id="IPR036390">
    <property type="entry name" value="WH_DNA-bd_sf"/>
</dbReference>
<reference evidence="5 6" key="1">
    <citation type="submission" date="2018-08" db="EMBL/GenBank/DDBJ databases">
        <title>A genome reference for cultivated species of the human gut microbiota.</title>
        <authorList>
            <person name="Zou Y."/>
            <person name="Xue W."/>
            <person name="Luo G."/>
        </authorList>
    </citation>
    <scope>NUCLEOTIDE SEQUENCE [LARGE SCALE GENOMIC DNA]</scope>
    <source>
        <strain evidence="5 6">AM07-24</strain>
    </source>
</reference>
<dbReference type="InterPro" id="IPR008920">
    <property type="entry name" value="TF_FadR/GntR_C"/>
</dbReference>
<evidence type="ECO:0000256" key="3">
    <source>
        <dbReference type="ARBA" id="ARBA00023163"/>
    </source>
</evidence>
<dbReference type="PROSITE" id="PS50949">
    <property type="entry name" value="HTH_GNTR"/>
    <property type="match status" value="1"/>
</dbReference>
<comment type="caution">
    <text evidence="5">The sequence shown here is derived from an EMBL/GenBank/DDBJ whole genome shotgun (WGS) entry which is preliminary data.</text>
</comment>
<dbReference type="PANTHER" id="PTHR43537">
    <property type="entry name" value="TRANSCRIPTIONAL REGULATOR, GNTR FAMILY"/>
    <property type="match status" value="1"/>
</dbReference>